<evidence type="ECO:0000256" key="4">
    <source>
        <dbReference type="ARBA" id="ARBA00013014"/>
    </source>
</evidence>
<evidence type="ECO:0000256" key="2">
    <source>
        <dbReference type="ARBA" id="ARBA00004994"/>
    </source>
</evidence>
<keyword evidence="15" id="KW-1185">Reference proteome</keyword>
<evidence type="ECO:0000256" key="10">
    <source>
        <dbReference type="ARBA" id="ARBA00048793"/>
    </source>
</evidence>
<dbReference type="InterPro" id="IPR013332">
    <property type="entry name" value="KPR_N"/>
</dbReference>
<dbReference type="InterPro" id="IPR013328">
    <property type="entry name" value="6PGD_dom2"/>
</dbReference>
<evidence type="ECO:0000313" key="14">
    <source>
        <dbReference type="EMBL" id="MFC5502619.1"/>
    </source>
</evidence>
<evidence type="ECO:0000256" key="6">
    <source>
        <dbReference type="ARBA" id="ARBA00022655"/>
    </source>
</evidence>
<accession>A0ABW0NQG2</accession>
<evidence type="ECO:0000256" key="1">
    <source>
        <dbReference type="ARBA" id="ARBA00002919"/>
    </source>
</evidence>
<feature type="domain" description="Ketopantoate reductase C-terminal" evidence="13">
    <location>
        <begin position="190"/>
        <end position="317"/>
    </location>
</feature>
<dbReference type="Proteomes" id="UP001596039">
    <property type="component" value="Unassembled WGS sequence"/>
</dbReference>
<comment type="catalytic activity">
    <reaction evidence="10 11">
        <text>(R)-pantoate + NADP(+) = 2-dehydropantoate + NADPH + H(+)</text>
        <dbReference type="Rhea" id="RHEA:16233"/>
        <dbReference type="ChEBI" id="CHEBI:11561"/>
        <dbReference type="ChEBI" id="CHEBI:15378"/>
        <dbReference type="ChEBI" id="CHEBI:15980"/>
        <dbReference type="ChEBI" id="CHEBI:57783"/>
        <dbReference type="ChEBI" id="CHEBI:58349"/>
        <dbReference type="EC" id="1.1.1.169"/>
    </reaction>
</comment>
<proteinExistence type="inferred from homology"/>
<dbReference type="InterPro" id="IPR008927">
    <property type="entry name" value="6-PGluconate_DH-like_C_sf"/>
</dbReference>
<evidence type="ECO:0000256" key="8">
    <source>
        <dbReference type="ARBA" id="ARBA00023002"/>
    </source>
</evidence>
<dbReference type="Gene3D" id="3.40.50.720">
    <property type="entry name" value="NAD(P)-binding Rossmann-like Domain"/>
    <property type="match status" value="1"/>
</dbReference>
<dbReference type="Gene3D" id="1.10.1040.10">
    <property type="entry name" value="N-(1-d-carboxylethyl)-l-norvaline Dehydrogenase, domain 2"/>
    <property type="match status" value="1"/>
</dbReference>
<comment type="pathway">
    <text evidence="2 11">Cofactor biosynthesis; (R)-pantothenate biosynthesis; (R)-pantoate from 3-methyl-2-oxobutanoate: step 2/2.</text>
</comment>
<comment type="similarity">
    <text evidence="3 11">Belongs to the ketopantoate reductase family.</text>
</comment>
<dbReference type="RefSeq" id="WP_386740308.1">
    <property type="nucleotide sequence ID" value="NZ_JBHSMG010000002.1"/>
</dbReference>
<dbReference type="EC" id="1.1.1.169" evidence="4 11"/>
<keyword evidence="7 11" id="KW-0521">NADP</keyword>
<dbReference type="InterPro" id="IPR003710">
    <property type="entry name" value="ApbA"/>
</dbReference>
<evidence type="ECO:0000256" key="9">
    <source>
        <dbReference type="ARBA" id="ARBA00032024"/>
    </source>
</evidence>
<keyword evidence="6 11" id="KW-0566">Pantothenate biosynthesis</keyword>
<name>A0ABW0NQG2_9MICO</name>
<comment type="function">
    <text evidence="1 11">Catalyzes the NADPH-dependent reduction of ketopantoate into pantoic acid.</text>
</comment>
<dbReference type="NCBIfam" id="TIGR00745">
    <property type="entry name" value="apbA_panE"/>
    <property type="match status" value="1"/>
</dbReference>
<dbReference type="PANTHER" id="PTHR43765:SF2">
    <property type="entry name" value="2-DEHYDROPANTOATE 2-REDUCTASE"/>
    <property type="match status" value="1"/>
</dbReference>
<dbReference type="InterPro" id="IPR036291">
    <property type="entry name" value="NAD(P)-bd_dom_sf"/>
</dbReference>
<evidence type="ECO:0000313" key="15">
    <source>
        <dbReference type="Proteomes" id="UP001596039"/>
    </source>
</evidence>
<dbReference type="InterPro" id="IPR013752">
    <property type="entry name" value="KPA_reductase"/>
</dbReference>
<evidence type="ECO:0000259" key="13">
    <source>
        <dbReference type="Pfam" id="PF08546"/>
    </source>
</evidence>
<evidence type="ECO:0000259" key="12">
    <source>
        <dbReference type="Pfam" id="PF02558"/>
    </source>
</evidence>
<evidence type="ECO:0000256" key="7">
    <source>
        <dbReference type="ARBA" id="ARBA00022857"/>
    </source>
</evidence>
<organism evidence="14 15">
    <name type="scientific">Lysinimonas soli</name>
    <dbReference type="NCBI Taxonomy" id="1074233"/>
    <lineage>
        <taxon>Bacteria</taxon>
        <taxon>Bacillati</taxon>
        <taxon>Actinomycetota</taxon>
        <taxon>Actinomycetes</taxon>
        <taxon>Micrococcales</taxon>
        <taxon>Microbacteriaceae</taxon>
        <taxon>Lysinimonas</taxon>
    </lineage>
</organism>
<comment type="caution">
    <text evidence="14">The sequence shown here is derived from an EMBL/GenBank/DDBJ whole genome shotgun (WGS) entry which is preliminary data.</text>
</comment>
<feature type="domain" description="Ketopantoate reductase N-terminal" evidence="12">
    <location>
        <begin position="12"/>
        <end position="161"/>
    </location>
</feature>
<evidence type="ECO:0000256" key="3">
    <source>
        <dbReference type="ARBA" id="ARBA00007870"/>
    </source>
</evidence>
<evidence type="ECO:0000256" key="5">
    <source>
        <dbReference type="ARBA" id="ARBA00019465"/>
    </source>
</evidence>
<dbReference type="PANTHER" id="PTHR43765">
    <property type="entry name" value="2-DEHYDROPANTOATE 2-REDUCTASE-RELATED"/>
    <property type="match status" value="1"/>
</dbReference>
<keyword evidence="8 11" id="KW-0560">Oxidoreductase</keyword>
<dbReference type="SUPFAM" id="SSF51735">
    <property type="entry name" value="NAD(P)-binding Rossmann-fold domains"/>
    <property type="match status" value="1"/>
</dbReference>
<gene>
    <name evidence="14" type="ORF">ACFPJ4_10260</name>
</gene>
<evidence type="ECO:0000256" key="11">
    <source>
        <dbReference type="RuleBase" id="RU362068"/>
    </source>
</evidence>
<dbReference type="SUPFAM" id="SSF48179">
    <property type="entry name" value="6-phosphogluconate dehydrogenase C-terminal domain-like"/>
    <property type="match status" value="1"/>
</dbReference>
<reference evidence="15" key="1">
    <citation type="journal article" date="2019" name="Int. J. Syst. Evol. Microbiol.">
        <title>The Global Catalogue of Microorganisms (GCM) 10K type strain sequencing project: providing services to taxonomists for standard genome sequencing and annotation.</title>
        <authorList>
            <consortium name="The Broad Institute Genomics Platform"/>
            <consortium name="The Broad Institute Genome Sequencing Center for Infectious Disease"/>
            <person name="Wu L."/>
            <person name="Ma J."/>
        </authorList>
    </citation>
    <scope>NUCLEOTIDE SEQUENCE [LARGE SCALE GENOMIC DNA]</scope>
    <source>
        <strain evidence="15">CGMCC 4.6997</strain>
    </source>
</reference>
<dbReference type="InterPro" id="IPR050838">
    <property type="entry name" value="Ketopantoate_reductase"/>
</dbReference>
<sequence length="327" mass="34097">MNESTAESPKSIVIIGCGAIGGTFAAHLANSPAKVTVVDLSEPIRHAVMASGLTITHSDGREESVSVDIRGSFEGIEQPDIVFFFVKTVHNQAAARDAAGLIGPHTVVATVQNGMGHGDVLSGIVPADRLVVGVTSEGANMLTPGHVSHYAKGATKVGPWRKESSLESAELVADVLNSAGLTAVATDATENAIWTKLAMNAAYSSVSALTRLSMEGLGDSPELWRLCEDVVRENVAVAIASGAFVDVDEVLGMANRLYAGIKKDGIIAGKASMLLDVEARRPTEVDAFNGAILREAARNGVDARLNAILFALIKGLEDSWRIDAGSA</sequence>
<dbReference type="Pfam" id="PF08546">
    <property type="entry name" value="ApbA_C"/>
    <property type="match status" value="1"/>
</dbReference>
<protein>
    <recommendedName>
        <fullName evidence="5 11">2-dehydropantoate 2-reductase</fullName>
        <ecNumber evidence="4 11">1.1.1.169</ecNumber>
    </recommendedName>
    <alternativeName>
        <fullName evidence="9 11">Ketopantoate reductase</fullName>
    </alternativeName>
</protein>
<dbReference type="Pfam" id="PF02558">
    <property type="entry name" value="ApbA"/>
    <property type="match status" value="1"/>
</dbReference>
<dbReference type="EMBL" id="JBHSMG010000002">
    <property type="protein sequence ID" value="MFC5502619.1"/>
    <property type="molecule type" value="Genomic_DNA"/>
</dbReference>